<dbReference type="InterPro" id="IPR008928">
    <property type="entry name" value="6-hairpin_glycosidase_sf"/>
</dbReference>
<name>A0A9D4DA35_DREPO</name>
<gene>
    <name evidence="1" type="ORF">DPMN_047798</name>
</gene>
<dbReference type="Proteomes" id="UP000828390">
    <property type="component" value="Unassembled WGS sequence"/>
</dbReference>
<dbReference type="AlphaFoldDB" id="A0A9D4DA35"/>
<dbReference type="EMBL" id="JAIWYP010000011">
    <property type="protein sequence ID" value="KAH3741080.1"/>
    <property type="molecule type" value="Genomic_DNA"/>
</dbReference>
<evidence type="ECO:0000313" key="1">
    <source>
        <dbReference type="EMBL" id="KAH3741080.1"/>
    </source>
</evidence>
<dbReference type="GO" id="GO:0005975">
    <property type="term" value="P:carbohydrate metabolic process"/>
    <property type="evidence" value="ECO:0007669"/>
    <property type="project" value="InterPro"/>
</dbReference>
<organism evidence="1 2">
    <name type="scientific">Dreissena polymorpha</name>
    <name type="common">Zebra mussel</name>
    <name type="synonym">Mytilus polymorpha</name>
    <dbReference type="NCBI Taxonomy" id="45954"/>
    <lineage>
        <taxon>Eukaryota</taxon>
        <taxon>Metazoa</taxon>
        <taxon>Spiralia</taxon>
        <taxon>Lophotrochozoa</taxon>
        <taxon>Mollusca</taxon>
        <taxon>Bivalvia</taxon>
        <taxon>Autobranchia</taxon>
        <taxon>Heteroconchia</taxon>
        <taxon>Euheterodonta</taxon>
        <taxon>Imparidentia</taxon>
        <taxon>Neoheterodontei</taxon>
        <taxon>Myida</taxon>
        <taxon>Dreissenoidea</taxon>
        <taxon>Dreissenidae</taxon>
        <taxon>Dreissena</taxon>
    </lineage>
</organism>
<reference evidence="1" key="2">
    <citation type="submission" date="2020-11" db="EMBL/GenBank/DDBJ databases">
        <authorList>
            <person name="McCartney M.A."/>
            <person name="Auch B."/>
            <person name="Kono T."/>
            <person name="Mallez S."/>
            <person name="Becker A."/>
            <person name="Gohl D.M."/>
            <person name="Silverstein K.A.T."/>
            <person name="Koren S."/>
            <person name="Bechman K.B."/>
            <person name="Herman A."/>
            <person name="Abrahante J.E."/>
            <person name="Garbe J."/>
        </authorList>
    </citation>
    <scope>NUCLEOTIDE SEQUENCE</scope>
    <source>
        <strain evidence="1">Duluth1</strain>
        <tissue evidence="1">Whole animal</tissue>
    </source>
</reference>
<accession>A0A9D4DA35</accession>
<evidence type="ECO:0000313" key="2">
    <source>
        <dbReference type="Proteomes" id="UP000828390"/>
    </source>
</evidence>
<reference evidence="1" key="1">
    <citation type="journal article" date="2019" name="bioRxiv">
        <title>The Genome of the Zebra Mussel, Dreissena polymorpha: A Resource for Invasive Species Research.</title>
        <authorList>
            <person name="McCartney M.A."/>
            <person name="Auch B."/>
            <person name="Kono T."/>
            <person name="Mallez S."/>
            <person name="Zhang Y."/>
            <person name="Obille A."/>
            <person name="Becker A."/>
            <person name="Abrahante J.E."/>
            <person name="Garbe J."/>
            <person name="Badalamenti J.P."/>
            <person name="Herman A."/>
            <person name="Mangelson H."/>
            <person name="Liachko I."/>
            <person name="Sullivan S."/>
            <person name="Sone E.D."/>
            <person name="Koren S."/>
            <person name="Silverstein K.A.T."/>
            <person name="Beckman K.B."/>
            <person name="Gohl D.M."/>
        </authorList>
    </citation>
    <scope>NUCLEOTIDE SEQUENCE</scope>
    <source>
        <strain evidence="1">Duluth1</strain>
        <tissue evidence="1">Whole animal</tissue>
    </source>
</reference>
<dbReference type="InterPro" id="IPR012341">
    <property type="entry name" value="6hp_glycosidase-like_sf"/>
</dbReference>
<dbReference type="SUPFAM" id="SSF48208">
    <property type="entry name" value="Six-hairpin glycosidases"/>
    <property type="match status" value="1"/>
</dbReference>
<proteinExistence type="predicted"/>
<comment type="caution">
    <text evidence="1">The sequence shown here is derived from an EMBL/GenBank/DDBJ whole genome shotgun (WGS) entry which is preliminary data.</text>
</comment>
<protein>
    <submittedName>
        <fullName evidence="1">Uncharacterized protein</fullName>
    </submittedName>
</protein>
<sequence>MHMGRPAYKVNTGCHGSDVAGNTVAAMASGYLIFKDICGGNGLSIINDIRMRILSY</sequence>
<dbReference type="Gene3D" id="1.50.10.10">
    <property type="match status" value="1"/>
</dbReference>
<keyword evidence="2" id="KW-1185">Reference proteome</keyword>